<gene>
    <name evidence="2" type="ORF">NCTC10179_00574</name>
</gene>
<evidence type="ECO:0000313" key="2">
    <source>
        <dbReference type="EMBL" id="VEU76394.1"/>
    </source>
</evidence>
<dbReference type="RefSeq" id="WP_129693787.1">
    <property type="nucleotide sequence ID" value="NZ_LR215039.1"/>
</dbReference>
<dbReference type="EMBL" id="LR215039">
    <property type="protein sequence ID" value="VEU76394.1"/>
    <property type="molecule type" value="Genomic_DNA"/>
</dbReference>
<dbReference type="Proteomes" id="UP000289497">
    <property type="component" value="Chromosome"/>
</dbReference>
<proteinExistence type="predicted"/>
<sequence length="1806" mass="207212">MKNLNNELVKTDLRIRAQDVLAQVKQLYTQEDRKHAIFDEAIIAYDKQIQNYEKLINDFGSSSNDISLVIDQMSVYLAKESQNRQDIQDRFNDAKSKLEELRTSYYQDAKNESLDATPNLDKIFSEFDRIKDLMNEDGRYPTLTQNILDLIPQISLAWYKDLYEKARKNTEVKIAEVINYNYRDRLNNDSTEENISEDIRSKHTLLLQKITEHTNSISDPENTAAIRTNIVKLTNLRLLVDQENVILNYLNTSNAAKSLDRDNVISVNNMVGALKSELKQAQSGQEDTLKNTQSSELATYRRNLYRVFLDNVSLVDAKNELIGRIEKEKTSINEQLQNNNNIDSNLLTQVNTYLDKLRDEVTKVTDKAQLPELDQKLSDWKFKRDDLVRLARKVKEGQNFYTTNNSNNLESGQITLLNKLKGYTDAITNNYLEIDPAEISNKIDEITQVINIYKEFTKVLEKWNNLKEFSADIDYPQGNSSSITPAQAKSNLDAYIDSIKAKLNASPESLIKISEVDSLIPVVKSLIALQKVRISSQKEVLAKSDYLNYQYKDNTTAEYGFTFDAKALADLILNSVPNVDTQLSQLENVLKPNLEGAFINKLELHLFREQKLNELLKSTTEKGIKTIEFELITSENSIPEKYQSLANVGNEFFHKLATQIRDATTKTQMNDAVREARLVDSVFSKYVEVADLIKIAKDKLTDLDGKSEAVKTNQNVVKSRELLQKEIDKALAYYYEERNSSILDSSIYYLDAYVYRIDLAVKVAEKTIELEAIPTEEQASANYLLEVNKAPLRAILNTPFKLLEESPFLEAKDEYQNLLQIYLEGSSNDSYRIALRNSLRLQHVSDLAKKYLDSYNTSKNGNEDYETSQMKQYYVQLQQKYDSSILELKKETHDEPAKFELISQISNGTNGLIDLLLSTKNNEIEDRYRKDLLLKKFIDSKYPIATNSPALNDYENVAVNELKGLSVSSPTDIVTANQKIKAAYNKYNDQYLAIYNWERNRYESLKDKFKPYYDFFTTYNENGLNKEILFRASAFTQQMLDKYEQIVNLNDSNAIYTKAKEAYNKKAELNNNDEQLKAWLLENAEEAISSMNLASTDLDLLFSSSIETTSVPNIFVEKAQYEKLKEQFDTNFSGQNIIKALQYINKATEIQSKIDLFVQNATQADSINNDLKTYLNERTVRYDQPLSTEKTQERTAYFEKYKNAVITLAKTRVSLNNLTYGNNATTNAEKTATTSEDSNNLRSIFDQYINGNSTFKGRGDLNNFLTYMRANELQENSDRFNSVKFEYQKVSTPAVDGWNPINQLVMGYSTSFDILIALTKGYEKLDTLAHWFENKNNTDIFYDYLGKLENGVPNYAKVSPKDTVSAEKFSEFIEGNSIPEEDLTIEGQQYKAKKLNSFFNDSANNSTLKEMFNEFNILKTSNPTYNTDNIEVFLIKEANNDAAKYTRLQLTADPSVKKVYVSYYFKFKKPAEIAQNSSSFSNVPDFGIRYENSSISFKTLNDFIIKRDNIQNNETLMRTLFTADEAGWNNLQAPVNLFGAFVKYSILDMNERPVQKNGRTTHGIPYFTENVDKDIDDDDQGADIAATQTESNSSFRVKVKLTGPYKGYTQVGNKIYWKALTPNLANDSGLQYQNTDRYRRAQLGDGDRRYFNYDSLYYYRYNAAKDRNKNFLGLPLVIAIPVTKDGRDSVLVVFWEIVNRFDKDRTNNTQNISLGNDDVFRHVLTYRNQPGKSRTSDELAKYVINKIKYRDLFALTFEGIAGGSKLWGKDPNVESDGLKEKGGVGYQDFYDAIGENGKFDIRFKLH</sequence>
<evidence type="ECO:0000256" key="1">
    <source>
        <dbReference type="SAM" id="Coils"/>
    </source>
</evidence>
<organism evidence="2 3">
    <name type="scientific">Mycoplasmopsis columboralis</name>
    <dbReference type="NCBI Taxonomy" id="171282"/>
    <lineage>
        <taxon>Bacteria</taxon>
        <taxon>Bacillati</taxon>
        <taxon>Mycoplasmatota</taxon>
        <taxon>Mycoplasmoidales</taxon>
        <taxon>Metamycoplasmataceae</taxon>
        <taxon>Mycoplasmopsis</taxon>
    </lineage>
</organism>
<evidence type="ECO:0000313" key="3">
    <source>
        <dbReference type="Proteomes" id="UP000289497"/>
    </source>
</evidence>
<keyword evidence="1" id="KW-0175">Coiled coil</keyword>
<dbReference type="KEGG" id="mcou:NCTC10179_00574"/>
<keyword evidence="3" id="KW-1185">Reference proteome</keyword>
<feature type="coiled-coil region" evidence="1">
    <location>
        <begin position="77"/>
        <end position="104"/>
    </location>
</feature>
<dbReference type="OrthoDB" id="393345at2"/>
<protein>
    <submittedName>
        <fullName evidence="2">Uncharacterized protein</fullName>
    </submittedName>
</protein>
<accession>A0A449B735</accession>
<name>A0A449B735_9BACT</name>
<reference evidence="2 3" key="1">
    <citation type="submission" date="2019-01" db="EMBL/GenBank/DDBJ databases">
        <authorList>
            <consortium name="Pathogen Informatics"/>
        </authorList>
    </citation>
    <scope>NUCLEOTIDE SEQUENCE [LARGE SCALE GENOMIC DNA]</scope>
    <source>
        <strain evidence="2 3">NCTC10179</strain>
    </source>
</reference>